<evidence type="ECO:0000259" key="1">
    <source>
        <dbReference type="Pfam" id="PF13815"/>
    </source>
</evidence>
<evidence type="ECO:0000313" key="2">
    <source>
        <dbReference type="EMBL" id="KAF0728743.1"/>
    </source>
</evidence>
<dbReference type="AlphaFoldDB" id="A0A6G0WN37"/>
<feature type="domain" description="Cilium assembly protein DZIP1 N-terminal" evidence="1">
    <location>
        <begin position="134"/>
        <end position="236"/>
    </location>
</feature>
<gene>
    <name evidence="2" type="ORF">Ae201684_013487</name>
</gene>
<dbReference type="VEuPathDB" id="FungiDB:AeMF1_020985"/>
<keyword evidence="3" id="KW-1185">Reference proteome</keyword>
<dbReference type="InterPro" id="IPR032714">
    <property type="entry name" value="DZIP1_N"/>
</dbReference>
<dbReference type="Pfam" id="PF13815">
    <property type="entry name" value="Dzip-like_N"/>
    <property type="match status" value="1"/>
</dbReference>
<protein>
    <recommendedName>
        <fullName evidence="1">Cilium assembly protein DZIP1 N-terminal domain-containing protein</fullName>
    </recommendedName>
</protein>
<organism evidence="2 3">
    <name type="scientific">Aphanomyces euteiches</name>
    <dbReference type="NCBI Taxonomy" id="100861"/>
    <lineage>
        <taxon>Eukaryota</taxon>
        <taxon>Sar</taxon>
        <taxon>Stramenopiles</taxon>
        <taxon>Oomycota</taxon>
        <taxon>Saprolegniomycetes</taxon>
        <taxon>Saprolegniales</taxon>
        <taxon>Verrucalvaceae</taxon>
        <taxon>Aphanomyces</taxon>
    </lineage>
</organism>
<evidence type="ECO:0000313" key="3">
    <source>
        <dbReference type="Proteomes" id="UP000481153"/>
    </source>
</evidence>
<accession>A0A6G0WN37</accession>
<comment type="caution">
    <text evidence="2">The sequence shown here is derived from an EMBL/GenBank/DDBJ whole genome shotgun (WGS) entry which is preliminary data.</text>
</comment>
<name>A0A6G0WN37_9STRA</name>
<dbReference type="EMBL" id="VJMJ01000173">
    <property type="protein sequence ID" value="KAF0728743.1"/>
    <property type="molecule type" value="Genomic_DNA"/>
</dbReference>
<reference evidence="2 3" key="1">
    <citation type="submission" date="2019-07" db="EMBL/GenBank/DDBJ databases">
        <title>Genomics analysis of Aphanomyces spp. identifies a new class of oomycete effector associated with host adaptation.</title>
        <authorList>
            <person name="Gaulin E."/>
        </authorList>
    </citation>
    <scope>NUCLEOTIDE SEQUENCE [LARGE SCALE GENOMIC DNA]</scope>
    <source>
        <strain evidence="2 3">ATCC 201684</strain>
    </source>
</reference>
<sequence length="272" mass="31189">MVEKIITFQVLEGRDVPKACSLRLALIQDSSSPSCAELPVAREATSTTWIPSTPLNATKFHWSDDLHLPLMSVELWDSTASSFDKFISRAQRPCEEVESAWWEFPRRQTMQPALHISISIQEAPPSTPLPVLDFEFRVPTDRINWRRLNEVNIGAIVHTKLYDVLEDSLDMIMFGDTTDDENDLNPAMVLLQLTCQYANHCRVTLSRRTTELTTRLEDIHKTKASLEKRRMNRTARRDGLARELNILKDRLASLKQVARHDTDAVDDHIQLE</sequence>
<dbReference type="Proteomes" id="UP000481153">
    <property type="component" value="Unassembled WGS sequence"/>
</dbReference>
<proteinExistence type="predicted"/>